<keyword evidence="1" id="KW-0732">Signal</keyword>
<name>A0A210PFW2_MIZYE</name>
<evidence type="ECO:0000256" key="1">
    <source>
        <dbReference type="SAM" id="SignalP"/>
    </source>
</evidence>
<proteinExistence type="predicted"/>
<keyword evidence="3" id="KW-1185">Reference proteome</keyword>
<organism evidence="2 3">
    <name type="scientific">Mizuhopecten yessoensis</name>
    <name type="common">Japanese scallop</name>
    <name type="synonym">Patinopecten yessoensis</name>
    <dbReference type="NCBI Taxonomy" id="6573"/>
    <lineage>
        <taxon>Eukaryota</taxon>
        <taxon>Metazoa</taxon>
        <taxon>Spiralia</taxon>
        <taxon>Lophotrochozoa</taxon>
        <taxon>Mollusca</taxon>
        <taxon>Bivalvia</taxon>
        <taxon>Autobranchia</taxon>
        <taxon>Pteriomorphia</taxon>
        <taxon>Pectinida</taxon>
        <taxon>Pectinoidea</taxon>
        <taxon>Pectinidae</taxon>
        <taxon>Mizuhopecten</taxon>
    </lineage>
</organism>
<feature type="chain" id="PRO_5012645653" evidence="1">
    <location>
        <begin position="24"/>
        <end position="64"/>
    </location>
</feature>
<dbReference type="EMBL" id="NEDP02076731">
    <property type="protein sequence ID" value="OWF35372.1"/>
    <property type="molecule type" value="Genomic_DNA"/>
</dbReference>
<evidence type="ECO:0000313" key="3">
    <source>
        <dbReference type="Proteomes" id="UP000242188"/>
    </source>
</evidence>
<reference evidence="2 3" key="1">
    <citation type="journal article" date="2017" name="Nat. Ecol. Evol.">
        <title>Scallop genome provides insights into evolution of bilaterian karyotype and development.</title>
        <authorList>
            <person name="Wang S."/>
            <person name="Zhang J."/>
            <person name="Jiao W."/>
            <person name="Li J."/>
            <person name="Xun X."/>
            <person name="Sun Y."/>
            <person name="Guo X."/>
            <person name="Huan P."/>
            <person name="Dong B."/>
            <person name="Zhang L."/>
            <person name="Hu X."/>
            <person name="Sun X."/>
            <person name="Wang J."/>
            <person name="Zhao C."/>
            <person name="Wang Y."/>
            <person name="Wang D."/>
            <person name="Huang X."/>
            <person name="Wang R."/>
            <person name="Lv J."/>
            <person name="Li Y."/>
            <person name="Zhang Z."/>
            <person name="Liu B."/>
            <person name="Lu W."/>
            <person name="Hui Y."/>
            <person name="Liang J."/>
            <person name="Zhou Z."/>
            <person name="Hou R."/>
            <person name="Li X."/>
            <person name="Liu Y."/>
            <person name="Li H."/>
            <person name="Ning X."/>
            <person name="Lin Y."/>
            <person name="Zhao L."/>
            <person name="Xing Q."/>
            <person name="Dou J."/>
            <person name="Li Y."/>
            <person name="Mao J."/>
            <person name="Guo H."/>
            <person name="Dou H."/>
            <person name="Li T."/>
            <person name="Mu C."/>
            <person name="Jiang W."/>
            <person name="Fu Q."/>
            <person name="Fu X."/>
            <person name="Miao Y."/>
            <person name="Liu J."/>
            <person name="Yu Q."/>
            <person name="Li R."/>
            <person name="Liao H."/>
            <person name="Li X."/>
            <person name="Kong Y."/>
            <person name="Jiang Z."/>
            <person name="Chourrout D."/>
            <person name="Li R."/>
            <person name="Bao Z."/>
        </authorList>
    </citation>
    <scope>NUCLEOTIDE SEQUENCE [LARGE SCALE GENOMIC DNA]</scope>
    <source>
        <strain evidence="2 3">PY_sf001</strain>
    </source>
</reference>
<dbReference type="Proteomes" id="UP000242188">
    <property type="component" value="Unassembled WGS sequence"/>
</dbReference>
<protein>
    <submittedName>
        <fullName evidence="2">Uncharacterized protein</fullName>
    </submittedName>
</protein>
<gene>
    <name evidence="2" type="ORF">KP79_PYT19498</name>
</gene>
<dbReference type="AlphaFoldDB" id="A0A210PFW2"/>
<sequence>MRPTCVFAVVLVLVLLTWTSIQGFPVNIDTSAEEHVIHKRQFGGGSDTTICYTCAWNNPGMDGG</sequence>
<comment type="caution">
    <text evidence="2">The sequence shown here is derived from an EMBL/GenBank/DDBJ whole genome shotgun (WGS) entry which is preliminary data.</text>
</comment>
<accession>A0A210PFW2</accession>
<evidence type="ECO:0000313" key="2">
    <source>
        <dbReference type="EMBL" id="OWF35372.1"/>
    </source>
</evidence>
<feature type="signal peptide" evidence="1">
    <location>
        <begin position="1"/>
        <end position="23"/>
    </location>
</feature>